<dbReference type="OrthoDB" id="9768666at2"/>
<evidence type="ECO:0000256" key="4">
    <source>
        <dbReference type="ARBA" id="ARBA00010429"/>
    </source>
</evidence>
<evidence type="ECO:0000256" key="9">
    <source>
        <dbReference type="ARBA" id="ARBA00022714"/>
    </source>
</evidence>
<dbReference type="SUPFAM" id="SSF51905">
    <property type="entry name" value="FAD/NAD(P)-binding domain"/>
    <property type="match status" value="2"/>
</dbReference>
<evidence type="ECO:0000256" key="19">
    <source>
        <dbReference type="ARBA" id="ARBA00064211"/>
    </source>
</evidence>
<dbReference type="InterPro" id="IPR036136">
    <property type="entry name" value="Nit/Sulf_reduc_fer-like_dom_sf"/>
</dbReference>
<feature type="binding site" evidence="21">
    <location>
        <position position="641"/>
    </location>
    <ligand>
        <name>[4Fe-4S] cluster</name>
        <dbReference type="ChEBI" id="CHEBI:49883"/>
    </ligand>
</feature>
<comment type="function">
    <text evidence="2">Catalyzes the reduction of sulfite to sulfide, a step in the biosynthesis of sulfur-containing amino acids and cofactors.</text>
</comment>
<dbReference type="GO" id="GO:0050311">
    <property type="term" value="F:sulfite reductase (ferredoxin) activity"/>
    <property type="evidence" value="ECO:0007669"/>
    <property type="project" value="UniProtKB-EC"/>
</dbReference>
<comment type="subunit">
    <text evidence="19">Homodimer which associates with NirD.</text>
</comment>
<dbReference type="GO" id="GO:0051539">
    <property type="term" value="F:4 iron, 4 sulfur cluster binding"/>
    <property type="evidence" value="ECO:0007669"/>
    <property type="project" value="UniProtKB-KW"/>
</dbReference>
<dbReference type="InterPro" id="IPR041575">
    <property type="entry name" value="Rubredoxin_C"/>
</dbReference>
<dbReference type="SUPFAM" id="SSF56014">
    <property type="entry name" value="Nitrite and sulphite reductase 4Fe-4S domain-like"/>
    <property type="match status" value="1"/>
</dbReference>
<dbReference type="InterPro" id="IPR036188">
    <property type="entry name" value="FAD/NAD-bd_sf"/>
</dbReference>
<evidence type="ECO:0000256" key="11">
    <source>
        <dbReference type="ARBA" id="ARBA00022784"/>
    </source>
</evidence>
<keyword evidence="12 20" id="KW-0274">FAD</keyword>
<dbReference type="SUPFAM" id="SSF55124">
    <property type="entry name" value="Nitrite/Sulfite reductase N-terminal domain-like"/>
    <property type="match status" value="1"/>
</dbReference>
<evidence type="ECO:0000256" key="20">
    <source>
        <dbReference type="PIRNR" id="PIRNR037149"/>
    </source>
</evidence>
<evidence type="ECO:0000313" key="27">
    <source>
        <dbReference type="EMBL" id="REF00227.1"/>
    </source>
</evidence>
<dbReference type="InterPro" id="IPR016156">
    <property type="entry name" value="FAD/NAD-linked_Rdtase_dimer_sf"/>
</dbReference>
<keyword evidence="10 21" id="KW-0479">Metal-binding</keyword>
<dbReference type="GO" id="GO:0046872">
    <property type="term" value="F:metal ion binding"/>
    <property type="evidence" value="ECO:0007669"/>
    <property type="project" value="UniProtKB-KW"/>
</dbReference>
<protein>
    <recommendedName>
        <fullName evidence="5">assimilatory sulfite reductase (ferredoxin)</fullName>
        <ecNumber evidence="5">1.8.7.1</ecNumber>
    </recommendedName>
</protein>
<name>A0A3D9SWB1_9ACTN</name>
<keyword evidence="14 21" id="KW-0408">Iron</keyword>
<dbReference type="FunFam" id="1.10.10.1100:FF:000002">
    <property type="entry name" value="Nitrite reductase large subunit"/>
    <property type="match status" value="1"/>
</dbReference>
<feature type="domain" description="Nitrite/Sulfite reductase ferredoxin-like" evidence="23">
    <location>
        <begin position="560"/>
        <end position="622"/>
    </location>
</feature>
<evidence type="ECO:0000256" key="12">
    <source>
        <dbReference type="ARBA" id="ARBA00022827"/>
    </source>
</evidence>
<evidence type="ECO:0000256" key="16">
    <source>
        <dbReference type="ARBA" id="ARBA00023063"/>
    </source>
</evidence>
<keyword evidence="11" id="KW-0883">Thioether bond</keyword>
<dbReference type="InterPro" id="IPR052034">
    <property type="entry name" value="NasD-like"/>
</dbReference>
<keyword evidence="15 21" id="KW-0411">Iron-sulfur</keyword>
<dbReference type="Pfam" id="PF18267">
    <property type="entry name" value="Rubredoxin_C"/>
    <property type="match status" value="1"/>
</dbReference>
<evidence type="ECO:0000256" key="18">
    <source>
        <dbReference type="ARBA" id="ARBA00049518"/>
    </source>
</evidence>
<dbReference type="PANTHER" id="PTHR43809">
    <property type="entry name" value="NITRITE REDUCTASE (NADH) LARGE SUBUNIT"/>
    <property type="match status" value="1"/>
</dbReference>
<evidence type="ECO:0000259" key="22">
    <source>
        <dbReference type="Pfam" id="PF01077"/>
    </source>
</evidence>
<dbReference type="RefSeq" id="WP_116025403.1">
    <property type="nucleotide sequence ID" value="NZ_QTTT01000001.1"/>
</dbReference>
<evidence type="ECO:0000256" key="7">
    <source>
        <dbReference type="ARBA" id="ARBA00022617"/>
    </source>
</evidence>
<evidence type="ECO:0000256" key="2">
    <source>
        <dbReference type="ARBA" id="ARBA00003247"/>
    </source>
</evidence>
<evidence type="ECO:0000256" key="14">
    <source>
        <dbReference type="ARBA" id="ARBA00023004"/>
    </source>
</evidence>
<keyword evidence="6 21" id="KW-0004">4Fe-4S</keyword>
<feature type="binding site" description="axial binding residue" evidence="21">
    <location>
        <position position="685"/>
    </location>
    <ligand>
        <name>siroheme</name>
        <dbReference type="ChEBI" id="CHEBI:60052"/>
    </ligand>
    <ligandPart>
        <name>Fe</name>
        <dbReference type="ChEBI" id="CHEBI:18248"/>
    </ligandPart>
</feature>
<accession>A0A3D9SWB1</accession>
<dbReference type="Pfam" id="PF07992">
    <property type="entry name" value="Pyr_redox_2"/>
    <property type="match status" value="1"/>
</dbReference>
<dbReference type="CDD" id="cd19944">
    <property type="entry name" value="NirB_Fer2_BFD-like_2"/>
    <property type="match status" value="1"/>
</dbReference>
<comment type="cofactor">
    <cofactor evidence="21">
        <name>siroheme</name>
        <dbReference type="ChEBI" id="CHEBI:60052"/>
    </cofactor>
    <text evidence="21">Binds 1 siroheme per subunit.</text>
</comment>
<evidence type="ECO:0000256" key="17">
    <source>
        <dbReference type="ARBA" id="ARBA00034078"/>
    </source>
</evidence>
<keyword evidence="13" id="KW-0560">Oxidoreductase</keyword>
<feature type="binding site" evidence="21">
    <location>
        <position position="685"/>
    </location>
    <ligand>
        <name>[4Fe-4S] cluster</name>
        <dbReference type="ChEBI" id="CHEBI:49883"/>
    </ligand>
</feature>
<evidence type="ECO:0000256" key="21">
    <source>
        <dbReference type="PIRSR" id="PIRSR037149-1"/>
    </source>
</evidence>
<dbReference type="InterPro" id="IPR041854">
    <property type="entry name" value="BFD-like_2Fe2S-bd_dom_sf"/>
</dbReference>
<evidence type="ECO:0000259" key="24">
    <source>
        <dbReference type="Pfam" id="PF04324"/>
    </source>
</evidence>
<feature type="binding site" evidence="21">
    <location>
        <position position="681"/>
    </location>
    <ligand>
        <name>[4Fe-4S] cluster</name>
        <dbReference type="ChEBI" id="CHEBI:49883"/>
    </ligand>
</feature>
<dbReference type="InterPro" id="IPR012744">
    <property type="entry name" value="Nitri_red_NirB"/>
</dbReference>
<dbReference type="Gene3D" id="3.50.50.60">
    <property type="entry name" value="FAD/NAD(P)-binding domain"/>
    <property type="match status" value="2"/>
</dbReference>
<dbReference type="GO" id="GO:0020037">
    <property type="term" value="F:heme binding"/>
    <property type="evidence" value="ECO:0007669"/>
    <property type="project" value="InterPro"/>
</dbReference>
<feature type="domain" description="FAD/NAD(P)-binding" evidence="25">
    <location>
        <begin position="10"/>
        <end position="288"/>
    </location>
</feature>
<comment type="cofactor">
    <cofactor evidence="21">
        <name>[4Fe-4S] cluster</name>
        <dbReference type="ChEBI" id="CHEBI:49883"/>
    </cofactor>
    <text evidence="21">Binds 1 [4Fe-4S] cluster per subunit.</text>
</comment>
<dbReference type="NCBIfam" id="NF011565">
    <property type="entry name" value="PRK14989.1"/>
    <property type="match status" value="1"/>
</dbReference>
<dbReference type="Pfam" id="PF03460">
    <property type="entry name" value="NIR_SIR_ferr"/>
    <property type="match status" value="1"/>
</dbReference>
<comment type="catalytic activity">
    <reaction evidence="18">
        <text>hydrogen sulfide + 6 oxidized [2Fe-2S]-[ferredoxin] + 3 H2O = sulfite + 6 reduced [2Fe-2S]-[ferredoxin] + 7 H(+)</text>
        <dbReference type="Rhea" id="RHEA:23132"/>
        <dbReference type="Rhea" id="RHEA-COMP:10000"/>
        <dbReference type="Rhea" id="RHEA-COMP:10001"/>
        <dbReference type="ChEBI" id="CHEBI:15377"/>
        <dbReference type="ChEBI" id="CHEBI:15378"/>
        <dbReference type="ChEBI" id="CHEBI:17359"/>
        <dbReference type="ChEBI" id="CHEBI:29919"/>
        <dbReference type="ChEBI" id="CHEBI:33737"/>
        <dbReference type="ChEBI" id="CHEBI:33738"/>
        <dbReference type="EC" id="1.8.7.1"/>
    </reaction>
</comment>
<comment type="caution">
    <text evidence="27">The sequence shown here is derived from an EMBL/GenBank/DDBJ whole genome shotgun (WGS) entry which is preliminary data.</text>
</comment>
<dbReference type="GO" id="GO:0042128">
    <property type="term" value="P:nitrate assimilation"/>
    <property type="evidence" value="ECO:0007669"/>
    <property type="project" value="UniProtKB-UniRule"/>
</dbReference>
<dbReference type="FunFam" id="3.50.50.60:FF:000033">
    <property type="entry name" value="Nitrite reductase [NAD(P)H], large subunit"/>
    <property type="match status" value="1"/>
</dbReference>
<comment type="cofactor">
    <cofactor evidence="1 20">
        <name>FAD</name>
        <dbReference type="ChEBI" id="CHEBI:57692"/>
    </cofactor>
</comment>
<evidence type="ECO:0000256" key="5">
    <source>
        <dbReference type="ARBA" id="ARBA00012353"/>
    </source>
</evidence>
<dbReference type="GO" id="GO:0050661">
    <property type="term" value="F:NADP binding"/>
    <property type="evidence" value="ECO:0007669"/>
    <property type="project" value="UniProtKB-UniRule"/>
</dbReference>
<dbReference type="Proteomes" id="UP000256661">
    <property type="component" value="Unassembled WGS sequence"/>
</dbReference>
<dbReference type="Gene3D" id="3.30.413.10">
    <property type="entry name" value="Sulfite Reductase Hemoprotein, domain 1"/>
    <property type="match status" value="1"/>
</dbReference>
<evidence type="ECO:0000259" key="25">
    <source>
        <dbReference type="Pfam" id="PF07992"/>
    </source>
</evidence>
<evidence type="ECO:0000256" key="13">
    <source>
        <dbReference type="ARBA" id="ARBA00023002"/>
    </source>
</evidence>
<reference evidence="27 28" key="1">
    <citation type="submission" date="2018-08" db="EMBL/GenBank/DDBJ databases">
        <title>Sequencing the genomes of 1000 actinobacteria strains.</title>
        <authorList>
            <person name="Klenk H.-P."/>
        </authorList>
    </citation>
    <scope>NUCLEOTIDE SEQUENCE [LARGE SCALE GENOMIC DNA]</scope>
    <source>
        <strain evidence="27 28">DSM 43927</strain>
    </source>
</reference>
<evidence type="ECO:0000256" key="15">
    <source>
        <dbReference type="ARBA" id="ARBA00023014"/>
    </source>
</evidence>
<evidence type="ECO:0000259" key="26">
    <source>
        <dbReference type="Pfam" id="PF18267"/>
    </source>
</evidence>
<dbReference type="UniPathway" id="UPA00653"/>
<comment type="pathway">
    <text evidence="3">Nitrogen metabolism; nitrate reduction (assimilation).</text>
</comment>
<dbReference type="Pfam" id="PF04324">
    <property type="entry name" value="Fer2_BFD"/>
    <property type="match status" value="1"/>
</dbReference>
<dbReference type="PIRSF" id="PIRSF037149">
    <property type="entry name" value="NirB"/>
    <property type="match status" value="1"/>
</dbReference>
<keyword evidence="28" id="KW-1185">Reference proteome</keyword>
<keyword evidence="8 20" id="KW-0285">Flavoprotein</keyword>
<evidence type="ECO:0000256" key="3">
    <source>
        <dbReference type="ARBA" id="ARBA00005096"/>
    </source>
</evidence>
<evidence type="ECO:0000313" key="28">
    <source>
        <dbReference type="Proteomes" id="UP000256661"/>
    </source>
</evidence>
<dbReference type="EC" id="1.8.7.1" evidence="5"/>
<keyword evidence="16 20" id="KW-0534">Nitrate assimilation</keyword>
<dbReference type="AlphaFoldDB" id="A0A3D9SWB1"/>
<dbReference type="Pfam" id="PF01077">
    <property type="entry name" value="NIR_SIR"/>
    <property type="match status" value="1"/>
</dbReference>
<dbReference type="PRINTS" id="PR00397">
    <property type="entry name" value="SIROHAEM"/>
</dbReference>
<evidence type="ECO:0000256" key="6">
    <source>
        <dbReference type="ARBA" id="ARBA00022485"/>
    </source>
</evidence>
<evidence type="ECO:0000259" key="23">
    <source>
        <dbReference type="Pfam" id="PF03460"/>
    </source>
</evidence>
<gene>
    <name evidence="27" type="ORF">DFJ69_5755</name>
</gene>
<dbReference type="PRINTS" id="PR00368">
    <property type="entry name" value="FADPNR"/>
</dbReference>
<dbReference type="GO" id="GO:0098809">
    <property type="term" value="F:nitrite reductase activity"/>
    <property type="evidence" value="ECO:0007669"/>
    <property type="project" value="InterPro"/>
</dbReference>
<dbReference type="GO" id="GO:0051537">
    <property type="term" value="F:2 iron, 2 sulfur cluster binding"/>
    <property type="evidence" value="ECO:0007669"/>
    <property type="project" value="UniProtKB-KW"/>
</dbReference>
<dbReference type="InterPro" id="IPR005117">
    <property type="entry name" value="NiRdtase/SiRdtase_haem-b_fer"/>
</dbReference>
<dbReference type="InterPro" id="IPR017121">
    <property type="entry name" value="Nitrite_Rdtase_lsu"/>
</dbReference>
<dbReference type="InterPro" id="IPR023753">
    <property type="entry name" value="FAD/NAD-binding_dom"/>
</dbReference>
<comment type="cofactor">
    <cofactor evidence="17">
        <name>[2Fe-2S] cluster</name>
        <dbReference type="ChEBI" id="CHEBI:190135"/>
    </cofactor>
</comment>
<organism evidence="27 28">
    <name type="scientific">Thermomonospora umbrina</name>
    <dbReference type="NCBI Taxonomy" id="111806"/>
    <lineage>
        <taxon>Bacteria</taxon>
        <taxon>Bacillati</taxon>
        <taxon>Actinomycetota</taxon>
        <taxon>Actinomycetes</taxon>
        <taxon>Streptosporangiales</taxon>
        <taxon>Thermomonosporaceae</taxon>
        <taxon>Thermomonospora</taxon>
    </lineage>
</organism>
<feature type="domain" description="NADH-rubredoxin oxidoreductase C-terminal" evidence="26">
    <location>
        <begin position="327"/>
        <end position="393"/>
    </location>
</feature>
<feature type="domain" description="BFD-like [2Fe-2S]-binding" evidence="24">
    <location>
        <begin position="422"/>
        <end position="471"/>
    </location>
</feature>
<dbReference type="InterPro" id="IPR006067">
    <property type="entry name" value="NO2/SO3_Rdtase_4Fe4S_dom"/>
</dbReference>
<evidence type="ECO:0000256" key="1">
    <source>
        <dbReference type="ARBA" id="ARBA00001974"/>
    </source>
</evidence>
<dbReference type="EMBL" id="QTTT01000001">
    <property type="protein sequence ID" value="REF00227.1"/>
    <property type="molecule type" value="Genomic_DNA"/>
</dbReference>
<dbReference type="InterPro" id="IPR006066">
    <property type="entry name" value="NO2/SO3_Rdtase_FeS/sirohaem_BS"/>
</dbReference>
<dbReference type="Gene3D" id="1.10.10.1100">
    <property type="entry name" value="BFD-like [2Fe-2S]-binding domain"/>
    <property type="match status" value="1"/>
</dbReference>
<dbReference type="NCBIfam" id="TIGR02374">
    <property type="entry name" value="nitri_red_nirB"/>
    <property type="match status" value="1"/>
</dbReference>
<dbReference type="PANTHER" id="PTHR43809:SF1">
    <property type="entry name" value="NITRITE REDUCTASE (NADH) LARGE SUBUNIT"/>
    <property type="match status" value="1"/>
</dbReference>
<feature type="binding site" evidence="21">
    <location>
        <position position="647"/>
    </location>
    <ligand>
        <name>[4Fe-4S] cluster</name>
        <dbReference type="ChEBI" id="CHEBI:49883"/>
    </ligand>
</feature>
<proteinExistence type="inferred from homology"/>
<dbReference type="InterPro" id="IPR007419">
    <property type="entry name" value="BFD-like_2Fe2S-bd_dom"/>
</dbReference>
<dbReference type="GO" id="GO:0050660">
    <property type="term" value="F:flavin adenine dinucleotide binding"/>
    <property type="evidence" value="ECO:0007669"/>
    <property type="project" value="UniProtKB-UniRule"/>
</dbReference>
<dbReference type="PROSITE" id="PS00365">
    <property type="entry name" value="NIR_SIR"/>
    <property type="match status" value="1"/>
</dbReference>
<comment type="similarity">
    <text evidence="4">Belongs to the nitrite and sulfite reductase 4Fe-4S domain family.</text>
</comment>
<keyword evidence="9" id="KW-0001">2Fe-2S</keyword>
<sequence>MDVAGETHRRLVVVGHGPAGHRLVEALRERDAAGAWRITVIGEEVRPAYDRVALTSYLTEDAELAFPAHDPDVTLLTGDPVTAIDRAARTVVTASGAVIGYDTLVLATGSAPFVPPVQGKDLPGVFVYRTIDDLDALRDHCGARPGASGVVVGGGLLGLEAARAMQGLGVDTHVVEVAPWLMPRQLDEGGGQMLRRHIESLGLTVHSGTPMAGLEAGEDGAVGRVALSDGSAVEASVVVFSAGIRPRDELARGCGLEVGERGGIVVDDACRTSDPSVWAIGECALIGGQVYGLVGPCNSMAEVVADHLLAETTGVAGQAAFAGADTSTKLKLMGVDVASFGDPFASTDGALDITYTDPVAGVYKKLIVSDDARTLLGGVLVGDAEAYPTLRAYVGAALPGSPEQTLFGGVEPAGGDLPGATVICSCNNVTADHIRCAVRDESLTDVAGVKGCTKAGTSCGSCVPLVKKLLDAELVAAGIEVSKALCEHFEHSRAELFDIVRVTGITTFTRLITEHGRGRGCDICKPAVASILASLGNGHILEGEQATLQDTNDQFLANMQKNGTYSVVPRVPGGEITPEKLIVIGEVARDFGLYTKITGGQRIDLFGARVDQLPEIWRRLVEAGFESGHAYGKALRTVKSCVGSTWCRFGVQDSVGMAIRLELRYRGLRAPHKLKSAVSGCARECAEAQSKDFGVIATEKGWNLYLAGNGGMRPRHADLFAQDLNDETLLRYIDRFLMFYIRTADRLQRTASWLEALEGGIDYLREVIVEDSLGICAELDAAMDRHVAAYSDEWRDTIEDPEKLRRFVSFVNAPGVPDPSIAFEPERDQIKPVLLAGPELEVVSR</sequence>
<dbReference type="GO" id="GO:0015980">
    <property type="term" value="P:energy derivation by oxidation of organic compounds"/>
    <property type="evidence" value="ECO:0007669"/>
    <property type="project" value="UniProtKB-ARBA"/>
</dbReference>
<feature type="domain" description="Nitrite/sulphite reductase 4Fe-4S" evidence="22">
    <location>
        <begin position="632"/>
        <end position="770"/>
    </location>
</feature>
<evidence type="ECO:0000256" key="8">
    <source>
        <dbReference type="ARBA" id="ARBA00022630"/>
    </source>
</evidence>
<evidence type="ECO:0000256" key="10">
    <source>
        <dbReference type="ARBA" id="ARBA00022723"/>
    </source>
</evidence>
<dbReference type="FunFam" id="3.30.413.10:FF:000007">
    <property type="entry name" value="Nitrite reductase [NAD(P)H] large subunit"/>
    <property type="match status" value="1"/>
</dbReference>
<dbReference type="InterPro" id="IPR045854">
    <property type="entry name" value="NO2/SO3_Rdtase_4Fe4S_sf"/>
</dbReference>
<keyword evidence="7 21" id="KW-0349">Heme</keyword>
<dbReference type="Gene3D" id="3.30.390.30">
    <property type="match status" value="1"/>
</dbReference>